<dbReference type="AlphaFoldDB" id="A0A0D2FW98"/>
<dbReference type="SUPFAM" id="SSF54427">
    <property type="entry name" value="NTF2-like"/>
    <property type="match status" value="1"/>
</dbReference>
<feature type="domain" description="SnoaL-like" evidence="1">
    <location>
        <begin position="9"/>
        <end position="139"/>
    </location>
</feature>
<organism evidence="2 3">
    <name type="scientific">Phialophora macrospora</name>
    <dbReference type="NCBI Taxonomy" id="1851006"/>
    <lineage>
        <taxon>Eukaryota</taxon>
        <taxon>Fungi</taxon>
        <taxon>Dikarya</taxon>
        <taxon>Ascomycota</taxon>
        <taxon>Pezizomycotina</taxon>
        <taxon>Eurotiomycetes</taxon>
        <taxon>Chaetothyriomycetidae</taxon>
        <taxon>Chaetothyriales</taxon>
        <taxon>Herpotrichiellaceae</taxon>
        <taxon>Phialophora</taxon>
    </lineage>
</organism>
<name>A0A0D2FW98_9EURO</name>
<dbReference type="InterPro" id="IPR032710">
    <property type="entry name" value="NTF2-like_dom_sf"/>
</dbReference>
<evidence type="ECO:0000313" key="3">
    <source>
        <dbReference type="Proteomes" id="UP000054266"/>
    </source>
</evidence>
<keyword evidence="3" id="KW-1185">Reference proteome</keyword>
<sequence>MRVKPEVAEAIRRRKGQYCRYLDTKQWDKFETLGLPDSTFAFFNPDGSPMTVGKTALTFPSPKAFTTNLKKTFASVRTLHLVGVGDLDQISEEEVYAIWSMQDQIIMKNSLGLFWMRGGGYYHETWLQKDGEWYLKSLRLERTFSRKSVLASVLLFVQNILG</sequence>
<dbReference type="Pfam" id="PF13577">
    <property type="entry name" value="SnoaL_4"/>
    <property type="match status" value="1"/>
</dbReference>
<proteinExistence type="predicted"/>
<dbReference type="Proteomes" id="UP000054266">
    <property type="component" value="Unassembled WGS sequence"/>
</dbReference>
<dbReference type="InterPro" id="IPR037401">
    <property type="entry name" value="SnoaL-like"/>
</dbReference>
<evidence type="ECO:0000313" key="2">
    <source>
        <dbReference type="EMBL" id="KIW70765.1"/>
    </source>
</evidence>
<dbReference type="Gene3D" id="3.10.450.50">
    <property type="match status" value="1"/>
</dbReference>
<accession>A0A0D2FW98</accession>
<evidence type="ECO:0000259" key="1">
    <source>
        <dbReference type="Pfam" id="PF13577"/>
    </source>
</evidence>
<reference evidence="2 3" key="1">
    <citation type="submission" date="2015-01" db="EMBL/GenBank/DDBJ databases">
        <title>The Genome Sequence of Capronia semiimmersa CBS27337.</title>
        <authorList>
            <consortium name="The Broad Institute Genomics Platform"/>
            <person name="Cuomo C."/>
            <person name="de Hoog S."/>
            <person name="Gorbushina A."/>
            <person name="Stielow B."/>
            <person name="Teixiera M."/>
            <person name="Abouelleil A."/>
            <person name="Chapman S.B."/>
            <person name="Priest M."/>
            <person name="Young S.K."/>
            <person name="Wortman J."/>
            <person name="Nusbaum C."/>
            <person name="Birren B."/>
        </authorList>
    </citation>
    <scope>NUCLEOTIDE SEQUENCE [LARGE SCALE GENOMIC DNA]</scope>
    <source>
        <strain evidence="2 3">CBS 27337</strain>
    </source>
</reference>
<dbReference type="EMBL" id="KN846957">
    <property type="protein sequence ID" value="KIW70765.1"/>
    <property type="molecule type" value="Genomic_DNA"/>
</dbReference>
<dbReference type="HOGENOM" id="CLU_106738_11_0_1"/>
<protein>
    <recommendedName>
        <fullName evidence="1">SnoaL-like domain-containing protein</fullName>
    </recommendedName>
</protein>
<gene>
    <name evidence="2" type="ORF">PV04_03006</name>
</gene>